<protein>
    <recommendedName>
        <fullName evidence="2">Peptidase S26 domain-containing protein</fullName>
    </recommendedName>
</protein>
<evidence type="ECO:0000313" key="3">
    <source>
        <dbReference type="EMBL" id="EGN55965.1"/>
    </source>
</evidence>
<keyword evidence="4" id="KW-1185">Reference proteome</keyword>
<keyword evidence="1" id="KW-0472">Membrane</keyword>
<dbReference type="InterPro" id="IPR036286">
    <property type="entry name" value="LexA/Signal_pep-like_sf"/>
</dbReference>
<reference evidence="4" key="1">
    <citation type="journal article" date="2011" name="Stand. Genomic Sci.">
        <title>Non-contiguous finished genome sequence of the opportunistic oral pathogen Prevotella multisaccharivorax type strain (PPPA20).</title>
        <authorList>
            <person name="Pati A."/>
            <person name="Gronow S."/>
            <person name="Lu M."/>
            <person name="Lapidus A."/>
            <person name="Nolan M."/>
            <person name="Lucas S."/>
            <person name="Hammon N."/>
            <person name="Deshpande S."/>
            <person name="Cheng J.F."/>
            <person name="Tapia R."/>
            <person name="Han C."/>
            <person name="Goodwin L."/>
            <person name="Pitluck S."/>
            <person name="Liolios K."/>
            <person name="Pagani I."/>
            <person name="Mavromatis K."/>
            <person name="Mikhailova N."/>
            <person name="Huntemann M."/>
            <person name="Chen A."/>
            <person name="Palaniappan K."/>
            <person name="Land M."/>
            <person name="Hauser L."/>
            <person name="Detter J.C."/>
            <person name="Brambilla E.M."/>
            <person name="Rohde M."/>
            <person name="Goker M."/>
            <person name="Woyke T."/>
            <person name="Bristow J."/>
            <person name="Eisen J.A."/>
            <person name="Markowitz V."/>
            <person name="Hugenholtz P."/>
            <person name="Kyrpides N.C."/>
            <person name="Klenk H.P."/>
            <person name="Ivanova N."/>
        </authorList>
    </citation>
    <scope>NUCLEOTIDE SEQUENCE [LARGE SCALE GENOMIC DNA]</scope>
    <source>
        <strain evidence="4">DSM 17128</strain>
    </source>
</reference>
<evidence type="ECO:0000259" key="2">
    <source>
        <dbReference type="Pfam" id="PF10502"/>
    </source>
</evidence>
<evidence type="ECO:0000313" key="4">
    <source>
        <dbReference type="Proteomes" id="UP000002772"/>
    </source>
</evidence>
<dbReference type="Proteomes" id="UP000002772">
    <property type="component" value="Unassembled WGS sequence"/>
</dbReference>
<name>F8NBT9_9BACT</name>
<keyword evidence="1" id="KW-1133">Transmembrane helix</keyword>
<gene>
    <name evidence="3" type="ORF">Premu_0483</name>
</gene>
<dbReference type="InterPro" id="IPR019533">
    <property type="entry name" value="Peptidase_S26"/>
</dbReference>
<dbReference type="RefSeq" id="WP_007572828.1">
    <property type="nucleotide sequence ID" value="NZ_BPTS01000001.1"/>
</dbReference>
<dbReference type="SUPFAM" id="SSF51306">
    <property type="entry name" value="LexA/Signal peptidase"/>
    <property type="match status" value="1"/>
</dbReference>
<evidence type="ECO:0000256" key="1">
    <source>
        <dbReference type="SAM" id="Phobius"/>
    </source>
</evidence>
<feature type="domain" description="Peptidase S26" evidence="2">
    <location>
        <begin position="6"/>
        <end position="100"/>
    </location>
</feature>
<dbReference type="Pfam" id="PF10502">
    <property type="entry name" value="Peptidase_S26"/>
    <property type="match status" value="1"/>
</dbReference>
<dbReference type="EMBL" id="GL945017">
    <property type="protein sequence ID" value="EGN55965.1"/>
    <property type="molecule type" value="Genomic_DNA"/>
</dbReference>
<dbReference type="HOGENOM" id="CLU_154577_0_0_10"/>
<proteinExistence type="predicted"/>
<organism evidence="3 4">
    <name type="scientific">Hallella multisaccharivorax DSM 17128</name>
    <dbReference type="NCBI Taxonomy" id="688246"/>
    <lineage>
        <taxon>Bacteria</taxon>
        <taxon>Pseudomonadati</taxon>
        <taxon>Bacteroidota</taxon>
        <taxon>Bacteroidia</taxon>
        <taxon>Bacteroidales</taxon>
        <taxon>Prevotellaceae</taxon>
        <taxon>Hallella</taxon>
    </lineage>
</organism>
<dbReference type="AlphaFoldDB" id="F8NBT9"/>
<accession>F8NBT9</accession>
<dbReference type="GO" id="GO:0006465">
    <property type="term" value="P:signal peptide processing"/>
    <property type="evidence" value="ECO:0007669"/>
    <property type="project" value="InterPro"/>
</dbReference>
<sequence>MARQLLKFILALAVAVAIVVVIRMFAFTICTVPTPIGQELRTGNRMIVNKLTRCHDLRQGDLIVFTVSGEAPAISLIGPPQEIGMVVNLPGDTITVKRRRWLIPIRCCNRCPCRDCKVYLVDTGHGYRLVHRHQIIGKAVRLFK</sequence>
<dbReference type="GO" id="GO:0004252">
    <property type="term" value="F:serine-type endopeptidase activity"/>
    <property type="evidence" value="ECO:0007669"/>
    <property type="project" value="InterPro"/>
</dbReference>
<feature type="transmembrane region" description="Helical" evidence="1">
    <location>
        <begin position="5"/>
        <end position="26"/>
    </location>
</feature>
<dbReference type="OrthoDB" id="1078331at2"/>
<keyword evidence="1" id="KW-0812">Transmembrane</keyword>
<dbReference type="STRING" id="688246.Premu_0483"/>